<feature type="compositionally biased region" description="Basic residues" evidence="1">
    <location>
        <begin position="268"/>
        <end position="294"/>
    </location>
</feature>
<evidence type="ECO:0000313" key="2">
    <source>
        <dbReference type="EMBL" id="CAG7876518.1"/>
    </source>
</evidence>
<evidence type="ECO:0000313" key="3">
    <source>
        <dbReference type="Proteomes" id="UP000694005"/>
    </source>
</evidence>
<evidence type="ECO:0000256" key="1">
    <source>
        <dbReference type="SAM" id="MobiDB-lite"/>
    </source>
</evidence>
<protein>
    <submittedName>
        <fullName evidence="2">Uncharacterized protein</fullName>
    </submittedName>
</protein>
<dbReference type="Gramene" id="A05p30390.2_BraZ1">
    <property type="protein sequence ID" value="A05p30390.2_BraZ1.CDS"/>
    <property type="gene ID" value="A05g30390.2_BraZ1"/>
</dbReference>
<organism evidence="2 3">
    <name type="scientific">Brassica campestris</name>
    <name type="common">Field mustard</name>
    <dbReference type="NCBI Taxonomy" id="3711"/>
    <lineage>
        <taxon>Eukaryota</taxon>
        <taxon>Viridiplantae</taxon>
        <taxon>Streptophyta</taxon>
        <taxon>Embryophyta</taxon>
        <taxon>Tracheophyta</taxon>
        <taxon>Spermatophyta</taxon>
        <taxon>Magnoliopsida</taxon>
        <taxon>eudicotyledons</taxon>
        <taxon>Gunneridae</taxon>
        <taxon>Pentapetalae</taxon>
        <taxon>rosids</taxon>
        <taxon>malvids</taxon>
        <taxon>Brassicales</taxon>
        <taxon>Brassicaceae</taxon>
        <taxon>Brassiceae</taxon>
        <taxon>Brassica</taxon>
    </lineage>
</organism>
<feature type="region of interest" description="Disordered" evidence="1">
    <location>
        <begin position="259"/>
        <end position="299"/>
    </location>
</feature>
<proteinExistence type="predicted"/>
<accession>A0A8D9DNL3</accession>
<gene>
    <name evidence="2" type="ORF">BRAPAZ1V2_A05P30390.2</name>
</gene>
<dbReference type="Proteomes" id="UP000694005">
    <property type="component" value="Chromosome A05"/>
</dbReference>
<dbReference type="EMBL" id="LS974621">
    <property type="protein sequence ID" value="CAG7876518.1"/>
    <property type="molecule type" value="Genomic_DNA"/>
</dbReference>
<reference evidence="2 3" key="1">
    <citation type="submission" date="2021-07" db="EMBL/GenBank/DDBJ databases">
        <authorList>
            <consortium name="Genoscope - CEA"/>
            <person name="William W."/>
        </authorList>
    </citation>
    <scope>NUCLEOTIDE SEQUENCE [LARGE SCALE GENOMIC DNA]</scope>
</reference>
<name>A0A8D9DNL3_BRACM</name>
<sequence length="319" mass="37896">MLPLQIHPIKLLMKSINHDLAFNASFFCAKRCICEYIKSGRCSATVEVSLRFSEASNVISRWRWTIMKATINSNRRPALSIKHSTFIQATVYQHLIKTEKMERCHQRYVSSKTKSRKRSRRSLENQKLNFPYSGLLIISFNALKINLWSLGLLATVLYKWRERESTNHIVTLRSRPMLTLGEQRLCYIVIVSNIVKYMQDSVNKERREYVGELFKSTSSSVYSKQKEKNVHQEKKLHYKIQVDEKKKWKQGSLPLEENEEEAWSARNGGRRRKSVKSKKGRRRRSQGRRQKNKRTNNSSTHYRCDYFELQQIRRSGWRW</sequence>
<dbReference type="AlphaFoldDB" id="A0A8D9DNL3"/>